<gene>
    <name evidence="1" type="ORF">SAMN05878282_101482</name>
</gene>
<dbReference type="EMBL" id="FTMP01000001">
    <property type="protein sequence ID" value="SIP94521.1"/>
    <property type="molecule type" value="Genomic_DNA"/>
</dbReference>
<proteinExistence type="predicted"/>
<dbReference type="Proteomes" id="UP000185841">
    <property type="component" value="Unassembled WGS sequence"/>
</dbReference>
<evidence type="ECO:0000313" key="1">
    <source>
        <dbReference type="EMBL" id="SIP94521.1"/>
    </source>
</evidence>
<accession>A0A1N6NR12</accession>
<name>A0A1N6NR12_AQUAC</name>
<dbReference type="AlphaFoldDB" id="A0A1N6NR12"/>
<evidence type="ECO:0000313" key="2">
    <source>
        <dbReference type="Proteomes" id="UP000185841"/>
    </source>
</evidence>
<reference evidence="1 2" key="1">
    <citation type="submission" date="2017-01" db="EMBL/GenBank/DDBJ databases">
        <authorList>
            <person name="Mah S.A."/>
            <person name="Swanson W.J."/>
            <person name="Moy G.W."/>
            <person name="Vacquier V.D."/>
        </authorList>
    </citation>
    <scope>NUCLEOTIDE SEQUENCE [LARGE SCALE GENOMIC DNA]</scope>
    <source>
        <strain evidence="1 2">RU36E</strain>
    </source>
</reference>
<protein>
    <submittedName>
        <fullName evidence="1">Uncharacterized protein</fullName>
    </submittedName>
</protein>
<sequence>MQMLKYVSCSLNAIWRESSISAPSIMTVIVRKALKSAPSLAIWR</sequence>
<organism evidence="1 2">
    <name type="scientific">Aquipseudomonas alcaligenes</name>
    <name type="common">Pseudomonas alcaligenes</name>
    <dbReference type="NCBI Taxonomy" id="43263"/>
    <lineage>
        <taxon>Bacteria</taxon>
        <taxon>Pseudomonadati</taxon>
        <taxon>Pseudomonadota</taxon>
        <taxon>Gammaproteobacteria</taxon>
        <taxon>Pseudomonadales</taxon>
        <taxon>Pseudomonadaceae</taxon>
        <taxon>Aquipseudomonas</taxon>
    </lineage>
</organism>